<feature type="domain" description="Phospholipid/glycerol acyltransferase" evidence="7">
    <location>
        <begin position="70"/>
        <end position="186"/>
    </location>
</feature>
<dbReference type="SMART" id="SM00563">
    <property type="entry name" value="PlsC"/>
    <property type="match status" value="1"/>
</dbReference>
<keyword evidence="6" id="KW-1133">Transmembrane helix</keyword>
<dbReference type="KEGG" id="acru:HHL28_16045"/>
<reference evidence="8" key="1">
    <citation type="submission" date="2020-04" db="EMBL/GenBank/DDBJ databases">
        <title>A desert anoxygenic phototrophic bacterium fixes CO2 using RubisCO under aerobic conditions.</title>
        <authorList>
            <person name="Tang K."/>
        </authorList>
    </citation>
    <scope>NUCLEOTIDE SEQUENCE [LARGE SCALE GENOMIC DNA]</scope>
    <source>
        <strain evidence="8">MIMtkB3</strain>
    </source>
</reference>
<evidence type="ECO:0000256" key="6">
    <source>
        <dbReference type="SAM" id="Phobius"/>
    </source>
</evidence>
<dbReference type="CDD" id="cd07989">
    <property type="entry name" value="LPLAT_AGPAT-like"/>
    <property type="match status" value="1"/>
</dbReference>
<name>A0A858RB83_9PROT</name>
<evidence type="ECO:0000256" key="3">
    <source>
        <dbReference type="ARBA" id="ARBA00022679"/>
    </source>
</evidence>
<protein>
    <submittedName>
        <fullName evidence="8">1-acyl-sn-glycerol-3-phosphate acyltransferase</fullName>
    </submittedName>
</protein>
<keyword evidence="6" id="KW-0472">Membrane</keyword>
<dbReference type="Proteomes" id="UP000501891">
    <property type="component" value="Chromosome"/>
</dbReference>
<evidence type="ECO:0000256" key="4">
    <source>
        <dbReference type="ARBA" id="ARBA00023098"/>
    </source>
</evidence>
<dbReference type="SUPFAM" id="SSF69593">
    <property type="entry name" value="Glycerol-3-phosphate (1)-acyltransferase"/>
    <property type="match status" value="1"/>
</dbReference>
<organism evidence="8 9">
    <name type="scientific">Aerophototrophica crusticola</name>
    <dbReference type="NCBI Taxonomy" id="1709002"/>
    <lineage>
        <taxon>Bacteria</taxon>
        <taxon>Pseudomonadati</taxon>
        <taxon>Pseudomonadota</taxon>
        <taxon>Alphaproteobacteria</taxon>
        <taxon>Rhodospirillales</taxon>
        <taxon>Rhodospirillaceae</taxon>
        <taxon>Aerophototrophica</taxon>
    </lineage>
</organism>
<evidence type="ECO:0000256" key="2">
    <source>
        <dbReference type="ARBA" id="ARBA00022516"/>
    </source>
</evidence>
<evidence type="ECO:0000256" key="1">
    <source>
        <dbReference type="ARBA" id="ARBA00005189"/>
    </source>
</evidence>
<feature type="transmembrane region" description="Helical" evidence="6">
    <location>
        <begin position="13"/>
        <end position="35"/>
    </location>
</feature>
<keyword evidence="6" id="KW-0812">Transmembrane</keyword>
<dbReference type="Pfam" id="PF01553">
    <property type="entry name" value="Acyltransferase"/>
    <property type="match status" value="1"/>
</dbReference>
<keyword evidence="3" id="KW-0808">Transferase</keyword>
<sequence>MEIGSTLRGVLRLVAYVSVTLAGIPVQAAFLALGWTKAYVRFPRAYHRFCLRILGIEVVVKGAPSAKRPTLFISNHSSYLDIPVLSAVADVSFVAKSEVNDWPFFGLLARLQRTVFVEREKRTKAQEQRDSIAGRLQAGDCLVLFPEGTSSDGNRVLPFKTALFSVAGTKVDEAPVLVQPVSVTATHLDGLPLGHVWRALYAWYGDMELPPHLWRMVRAGRIRVVVEFHPALTVDQVGSRKALAEHCWRTVAQGVERAVKNRAELPVPANAADGAKAAVG</sequence>
<dbReference type="InterPro" id="IPR002123">
    <property type="entry name" value="Plipid/glycerol_acylTrfase"/>
</dbReference>
<dbReference type="PANTHER" id="PTHR10434:SF64">
    <property type="entry name" value="1-ACYL-SN-GLYCEROL-3-PHOSPHATE ACYLTRANSFERASE-RELATED"/>
    <property type="match status" value="1"/>
</dbReference>
<gene>
    <name evidence="8" type="ORF">HHL28_16045</name>
</gene>
<keyword evidence="5 8" id="KW-0012">Acyltransferase</keyword>
<proteinExistence type="predicted"/>
<dbReference type="GO" id="GO:0003841">
    <property type="term" value="F:1-acylglycerol-3-phosphate O-acyltransferase activity"/>
    <property type="evidence" value="ECO:0007669"/>
    <property type="project" value="TreeGrafter"/>
</dbReference>
<keyword evidence="9" id="KW-1185">Reference proteome</keyword>
<evidence type="ECO:0000313" key="8">
    <source>
        <dbReference type="EMBL" id="QJE74383.1"/>
    </source>
</evidence>
<dbReference type="GO" id="GO:0006654">
    <property type="term" value="P:phosphatidic acid biosynthetic process"/>
    <property type="evidence" value="ECO:0007669"/>
    <property type="project" value="TreeGrafter"/>
</dbReference>
<evidence type="ECO:0000313" key="9">
    <source>
        <dbReference type="Proteomes" id="UP000501891"/>
    </source>
</evidence>
<dbReference type="AlphaFoldDB" id="A0A858RB83"/>
<keyword evidence="2" id="KW-0444">Lipid biosynthesis</keyword>
<keyword evidence="4" id="KW-0443">Lipid metabolism</keyword>
<evidence type="ECO:0000256" key="5">
    <source>
        <dbReference type="ARBA" id="ARBA00023315"/>
    </source>
</evidence>
<dbReference type="EMBL" id="CP051775">
    <property type="protein sequence ID" value="QJE74383.1"/>
    <property type="molecule type" value="Genomic_DNA"/>
</dbReference>
<dbReference type="PANTHER" id="PTHR10434">
    <property type="entry name" value="1-ACYL-SN-GLYCEROL-3-PHOSPHATE ACYLTRANSFERASE"/>
    <property type="match status" value="1"/>
</dbReference>
<comment type="pathway">
    <text evidence="1">Lipid metabolism.</text>
</comment>
<evidence type="ECO:0000259" key="7">
    <source>
        <dbReference type="SMART" id="SM00563"/>
    </source>
</evidence>
<accession>A0A858RB83</accession>